<accession>A0A835VPY3</accession>
<evidence type="ECO:0000313" key="1">
    <source>
        <dbReference type="EMBL" id="KAG2424872.1"/>
    </source>
</evidence>
<reference evidence="1" key="1">
    <citation type="journal article" date="2020" name="bioRxiv">
        <title>Comparative genomics of Chlamydomonas.</title>
        <authorList>
            <person name="Craig R.J."/>
            <person name="Hasan A.R."/>
            <person name="Ness R.W."/>
            <person name="Keightley P.D."/>
        </authorList>
    </citation>
    <scope>NUCLEOTIDE SEQUENCE</scope>
    <source>
        <strain evidence="1">SAG 7.73</strain>
    </source>
</reference>
<dbReference type="AlphaFoldDB" id="A0A835VPY3"/>
<evidence type="ECO:0000313" key="2">
    <source>
        <dbReference type="Proteomes" id="UP000650467"/>
    </source>
</evidence>
<keyword evidence="2" id="KW-1185">Reference proteome</keyword>
<name>A0A835VPY3_CHLIN</name>
<dbReference type="OrthoDB" id="555928at2759"/>
<gene>
    <name evidence="1" type="ORF">HXX76_014032</name>
</gene>
<proteinExistence type="predicted"/>
<dbReference type="EMBL" id="JAEHOC010000060">
    <property type="protein sequence ID" value="KAG2424872.1"/>
    <property type="molecule type" value="Genomic_DNA"/>
</dbReference>
<organism evidence="1 2">
    <name type="scientific">Chlamydomonas incerta</name>
    <dbReference type="NCBI Taxonomy" id="51695"/>
    <lineage>
        <taxon>Eukaryota</taxon>
        <taxon>Viridiplantae</taxon>
        <taxon>Chlorophyta</taxon>
        <taxon>core chlorophytes</taxon>
        <taxon>Chlorophyceae</taxon>
        <taxon>CS clade</taxon>
        <taxon>Chlamydomonadales</taxon>
        <taxon>Chlamydomonadaceae</taxon>
        <taxon>Chlamydomonas</taxon>
    </lineage>
</organism>
<protein>
    <submittedName>
        <fullName evidence="1">Uncharacterized protein</fullName>
    </submittedName>
</protein>
<sequence length="129" mass="13566">MTLAANVATIWTHLEDASTLPEKAVLWRATPPNSDKPVLNTEVWTPVSATLAGAEAWAKKSLTGGKAKIFKLVVAGKGVRAVAVGSDSSYEDEEEILLAPGIMFEKVSSVETTTASGNKVVTLRVAAEV</sequence>
<comment type="caution">
    <text evidence="1">The sequence shown here is derived from an EMBL/GenBank/DDBJ whole genome shotgun (WGS) entry which is preliminary data.</text>
</comment>
<dbReference type="Gene3D" id="3.90.176.10">
    <property type="entry name" value="Toxin ADP-ribosyltransferase, Chain A, domain 1"/>
    <property type="match status" value="1"/>
</dbReference>
<dbReference type="Proteomes" id="UP000650467">
    <property type="component" value="Unassembled WGS sequence"/>
</dbReference>